<organism evidence="2 3">
    <name type="scientific">Mycobacterium kansasii</name>
    <dbReference type="NCBI Taxonomy" id="1768"/>
    <lineage>
        <taxon>Bacteria</taxon>
        <taxon>Bacillati</taxon>
        <taxon>Actinomycetota</taxon>
        <taxon>Actinomycetes</taxon>
        <taxon>Mycobacteriales</taxon>
        <taxon>Mycobacteriaceae</taxon>
        <taxon>Mycobacterium</taxon>
    </lineage>
</organism>
<proteinExistence type="predicted"/>
<dbReference type="AlphaFoldDB" id="A0A1V3WWP7"/>
<dbReference type="EMBL" id="MVBN01000006">
    <property type="protein sequence ID" value="OOK71355.1"/>
    <property type="molecule type" value="Genomic_DNA"/>
</dbReference>
<reference evidence="2 3" key="1">
    <citation type="submission" date="2017-02" db="EMBL/GenBank/DDBJ databases">
        <title>Complete genome sequences of Mycobacterium kansasii strains isolated from rhesus macaques.</title>
        <authorList>
            <person name="Panda A."/>
            <person name="Nagaraj S."/>
            <person name="Zhao X."/>
            <person name="Tettelin H."/>
            <person name="Detolla L.J."/>
        </authorList>
    </citation>
    <scope>NUCLEOTIDE SEQUENCE [LARGE SCALE GENOMIC DNA]</scope>
    <source>
        <strain evidence="2 3">11-3469</strain>
    </source>
</reference>
<gene>
    <name evidence="2" type="ORF">BZL29_5942</name>
</gene>
<feature type="domain" description="DUF2786" evidence="1">
    <location>
        <begin position="5"/>
        <end position="43"/>
    </location>
</feature>
<evidence type="ECO:0000313" key="2">
    <source>
        <dbReference type="EMBL" id="OOK71355.1"/>
    </source>
</evidence>
<evidence type="ECO:0000259" key="1">
    <source>
        <dbReference type="Pfam" id="PF10979"/>
    </source>
</evidence>
<sequence length="83" mass="8622">MTDDKMLARIAALLRQAEGTDNPHEADAFMAAAQRLATAASIDLAVARSHSATRSAAQSPTQRTITIGTAGVRGCEPMCSCSC</sequence>
<dbReference type="Pfam" id="PF10979">
    <property type="entry name" value="DUF2786"/>
    <property type="match status" value="1"/>
</dbReference>
<dbReference type="Proteomes" id="UP000188532">
    <property type="component" value="Unassembled WGS sequence"/>
</dbReference>
<comment type="caution">
    <text evidence="2">The sequence shown here is derived from an EMBL/GenBank/DDBJ whole genome shotgun (WGS) entry which is preliminary data.</text>
</comment>
<accession>A0A1V3WWP7</accession>
<evidence type="ECO:0000313" key="3">
    <source>
        <dbReference type="Proteomes" id="UP000188532"/>
    </source>
</evidence>
<protein>
    <recommendedName>
        <fullName evidence="1">DUF2786 domain-containing protein</fullName>
    </recommendedName>
</protein>
<name>A0A1V3WWP7_MYCKA</name>
<dbReference type="InterPro" id="IPR024498">
    <property type="entry name" value="DUF2786"/>
</dbReference>